<protein>
    <submittedName>
        <fullName evidence="3">Phosphatase PAP2 family protein</fullName>
    </submittedName>
</protein>
<name>A0A6H1P0L2_PRIMG</name>
<feature type="transmembrane region" description="Helical" evidence="1">
    <location>
        <begin position="187"/>
        <end position="207"/>
    </location>
</feature>
<dbReference type="Gene3D" id="1.20.144.10">
    <property type="entry name" value="Phosphatidic acid phosphatase type 2/haloperoxidase"/>
    <property type="match status" value="2"/>
</dbReference>
<dbReference type="SUPFAM" id="SSF48317">
    <property type="entry name" value="Acid phosphatase/Vanadium-dependent haloperoxidase"/>
    <property type="match status" value="1"/>
</dbReference>
<reference evidence="3 4" key="1">
    <citation type="submission" date="2020-04" db="EMBL/GenBank/DDBJ databases">
        <title>Genome-Wide Identification of 5-Methylcytosine Sites in Bacterial Genomes By High-Throughput Sequencing of MspJI Restriction Fragments.</title>
        <authorList>
            <person name="Wu V."/>
        </authorList>
    </citation>
    <scope>NUCLEOTIDE SEQUENCE [LARGE SCALE GENOMIC DNA]</scope>
    <source>
        <strain evidence="3 4">S2</strain>
    </source>
</reference>
<proteinExistence type="predicted"/>
<evidence type="ECO:0000256" key="1">
    <source>
        <dbReference type="SAM" id="Phobius"/>
    </source>
</evidence>
<dbReference type="InterPro" id="IPR000326">
    <property type="entry name" value="PAP2/HPO"/>
</dbReference>
<feature type="transmembrane region" description="Helical" evidence="1">
    <location>
        <begin position="12"/>
        <end position="31"/>
    </location>
</feature>
<dbReference type="PANTHER" id="PTHR14969:SF13">
    <property type="entry name" value="AT30094P"/>
    <property type="match status" value="1"/>
</dbReference>
<keyword evidence="1" id="KW-0472">Membrane</keyword>
<dbReference type="EMBL" id="CP051128">
    <property type="protein sequence ID" value="QIZ07048.1"/>
    <property type="molecule type" value="Genomic_DNA"/>
</dbReference>
<keyword evidence="1" id="KW-1133">Transmembrane helix</keyword>
<gene>
    <name evidence="3" type="ORF">HFZ78_10320</name>
</gene>
<evidence type="ECO:0000313" key="4">
    <source>
        <dbReference type="Proteomes" id="UP000501868"/>
    </source>
</evidence>
<organism evidence="3 4">
    <name type="scientific">Priestia megaterium</name>
    <name type="common">Bacillus megaterium</name>
    <dbReference type="NCBI Taxonomy" id="1404"/>
    <lineage>
        <taxon>Bacteria</taxon>
        <taxon>Bacillati</taxon>
        <taxon>Bacillota</taxon>
        <taxon>Bacilli</taxon>
        <taxon>Bacillales</taxon>
        <taxon>Bacillaceae</taxon>
        <taxon>Priestia</taxon>
    </lineage>
</organism>
<dbReference type="CDD" id="cd03392">
    <property type="entry name" value="PAP2_like_2"/>
    <property type="match status" value="1"/>
</dbReference>
<evidence type="ECO:0000259" key="2">
    <source>
        <dbReference type="SMART" id="SM00014"/>
    </source>
</evidence>
<dbReference type="SMART" id="SM00014">
    <property type="entry name" value="acidPPc"/>
    <property type="match status" value="1"/>
</dbReference>
<dbReference type="Pfam" id="PF01569">
    <property type="entry name" value="PAP2"/>
    <property type="match status" value="1"/>
</dbReference>
<feature type="transmembrane region" description="Helical" evidence="1">
    <location>
        <begin position="65"/>
        <end position="81"/>
    </location>
</feature>
<feature type="transmembrane region" description="Helical" evidence="1">
    <location>
        <begin position="160"/>
        <end position="181"/>
    </location>
</feature>
<keyword evidence="1" id="KW-0812">Transmembrane</keyword>
<dbReference type="Proteomes" id="UP000501868">
    <property type="component" value="Chromosome"/>
</dbReference>
<sequence>MGKNQNKWNPSFIFMFIAVLFALFTTIKVGIHSQFWIDEKIAGLFSHVPETIIPLFIQLTEMGDKKGIGVVALLALAWLLLKKRNYVGAAVLALSIALGNEISKLLKDLFERPRPDLEHLVIVKSYSFPSGHAMVGMIVYFMIAYLLIEGTKSKAGKITIAAITTILLLLIGASRIILHVHYPSDVLGGYALGYLWVVIWIQIYTYFKKRIK</sequence>
<reference evidence="3 4" key="2">
    <citation type="submission" date="2020-04" db="EMBL/GenBank/DDBJ databases">
        <authorList>
            <person name="Fomenkov A."/>
            <person name="Anton B.P."/>
            <person name="Roberts R.J."/>
        </authorList>
    </citation>
    <scope>NUCLEOTIDE SEQUENCE [LARGE SCALE GENOMIC DNA]</scope>
    <source>
        <strain evidence="3 4">S2</strain>
    </source>
</reference>
<dbReference type="PANTHER" id="PTHR14969">
    <property type="entry name" value="SPHINGOSINE-1-PHOSPHATE PHOSPHOHYDROLASE"/>
    <property type="match status" value="1"/>
</dbReference>
<feature type="transmembrane region" description="Helical" evidence="1">
    <location>
        <begin position="86"/>
        <end position="106"/>
    </location>
</feature>
<evidence type="ECO:0000313" key="3">
    <source>
        <dbReference type="EMBL" id="QIZ07048.1"/>
    </source>
</evidence>
<dbReference type="InterPro" id="IPR036938">
    <property type="entry name" value="PAP2/HPO_sf"/>
</dbReference>
<feature type="transmembrane region" description="Helical" evidence="1">
    <location>
        <begin position="126"/>
        <end position="148"/>
    </location>
</feature>
<feature type="domain" description="Phosphatidic acid phosphatase type 2/haloperoxidase" evidence="2">
    <location>
        <begin position="86"/>
        <end position="201"/>
    </location>
</feature>
<dbReference type="AlphaFoldDB" id="A0A6H1P0L2"/>
<accession>A0A6H1P0L2</accession>